<protein>
    <submittedName>
        <fullName evidence="7">Molecular chaperone DnaK</fullName>
    </submittedName>
</protein>
<evidence type="ECO:0000256" key="1">
    <source>
        <dbReference type="ARBA" id="ARBA00022723"/>
    </source>
</evidence>
<dbReference type="GO" id="GO:0008270">
    <property type="term" value="F:zinc ion binding"/>
    <property type="evidence" value="ECO:0007669"/>
    <property type="project" value="UniProtKB-KW"/>
</dbReference>
<feature type="zinc finger region" description="dksA C4-type" evidence="4">
    <location>
        <begin position="91"/>
        <end position="115"/>
    </location>
</feature>
<evidence type="ECO:0000256" key="5">
    <source>
        <dbReference type="SAM" id="MobiDB-lite"/>
    </source>
</evidence>
<evidence type="ECO:0000313" key="9">
    <source>
        <dbReference type="Proteomes" id="UP000077881"/>
    </source>
</evidence>
<evidence type="ECO:0000313" key="8">
    <source>
        <dbReference type="EMBL" id="OAK74775.1"/>
    </source>
</evidence>
<dbReference type="InterPro" id="IPR037187">
    <property type="entry name" value="DnaK_N"/>
</dbReference>
<evidence type="ECO:0000256" key="2">
    <source>
        <dbReference type="ARBA" id="ARBA00022771"/>
    </source>
</evidence>
<dbReference type="EMBL" id="LDJR01000035">
    <property type="protein sequence ID" value="OAK72648.1"/>
    <property type="molecule type" value="Genomic_DNA"/>
</dbReference>
<dbReference type="STRING" id="217031.ABB05_03645"/>
<dbReference type="InterPro" id="IPR000962">
    <property type="entry name" value="Znf_DskA_TraR"/>
</dbReference>
<dbReference type="PATRIC" id="fig|217031.6.peg.1633"/>
<sequence length="248" mass="28402">MIKKEQMANLKEELLEQKKQLEITDDEDSFRNRSAHENIGELSLYDNHPADAGTGFYEREKDMALSVHAQDELGKVEHALQAMEKGTYGQCEVCGGDIPYERLEALPSTTFCIDHSPEQRVPGDRPVEEDVLEPAHDNSFSYRLRSPVKDYEDSFEEVAKFGTSETPSDFVGDYDDYNELYQDESKDGTQEEYETFSVTDISGDHRSTLQIDEKEEYEERLDDTGMESPLGDIPYKEKDSYLDDDDSD</sequence>
<dbReference type="EMBL" id="LDJR01000019">
    <property type="protein sequence ID" value="OAK74775.1"/>
    <property type="molecule type" value="Genomic_DNA"/>
</dbReference>
<keyword evidence="9" id="KW-1185">Reference proteome</keyword>
<feature type="compositionally biased region" description="Acidic residues" evidence="5">
    <location>
        <begin position="213"/>
        <end position="225"/>
    </location>
</feature>
<evidence type="ECO:0000256" key="4">
    <source>
        <dbReference type="PROSITE-ProRule" id="PRU00510"/>
    </source>
</evidence>
<feature type="region of interest" description="Disordered" evidence="5">
    <location>
        <begin position="183"/>
        <end position="248"/>
    </location>
</feature>
<keyword evidence="3" id="KW-0862">Zinc</keyword>
<dbReference type="PROSITE" id="PS51128">
    <property type="entry name" value="ZF_DKSA_2"/>
    <property type="match status" value="1"/>
</dbReference>
<dbReference type="PANTHER" id="PTHR33823">
    <property type="entry name" value="RNA POLYMERASE-BINDING TRANSCRIPTION FACTOR DKSA-RELATED"/>
    <property type="match status" value="1"/>
</dbReference>
<organism evidence="7 9">
    <name type="scientific">Lederbergia galactosidilytica</name>
    <dbReference type="NCBI Taxonomy" id="217031"/>
    <lineage>
        <taxon>Bacteria</taxon>
        <taxon>Bacillati</taxon>
        <taxon>Bacillota</taxon>
        <taxon>Bacilli</taxon>
        <taxon>Bacillales</taxon>
        <taxon>Bacillaceae</taxon>
        <taxon>Lederbergia</taxon>
    </lineage>
</organism>
<dbReference type="PANTHER" id="PTHR33823:SF4">
    <property type="entry name" value="GENERAL STRESS PROTEIN 16O"/>
    <property type="match status" value="1"/>
</dbReference>
<dbReference type="RefSeq" id="WP_064467674.1">
    <property type="nucleotide sequence ID" value="NZ_LDJR01000019.1"/>
</dbReference>
<gene>
    <name evidence="8" type="ORF">ABB05_03645</name>
    <name evidence="7" type="ORF">ABB05_07700</name>
</gene>
<feature type="domain" description="Zinc finger DksA/TraR C4-type" evidence="6">
    <location>
        <begin position="86"/>
        <end position="114"/>
    </location>
</feature>
<comment type="caution">
    <text evidence="7">The sequence shown here is derived from an EMBL/GenBank/DDBJ whole genome shotgun (WGS) entry which is preliminary data.</text>
</comment>
<dbReference type="OrthoDB" id="9811543at2"/>
<accession>A0A178A0M5</accession>
<proteinExistence type="predicted"/>
<dbReference type="InterPro" id="IPR014240">
    <property type="entry name" value="YteA"/>
</dbReference>
<dbReference type="Pfam" id="PF01258">
    <property type="entry name" value="zf-dskA_traR"/>
    <property type="match status" value="1"/>
</dbReference>
<evidence type="ECO:0000259" key="6">
    <source>
        <dbReference type="Pfam" id="PF01258"/>
    </source>
</evidence>
<keyword evidence="2" id="KW-0863">Zinc-finger</keyword>
<dbReference type="NCBIfam" id="TIGR02890">
    <property type="entry name" value="bacill_yteA"/>
    <property type="match status" value="1"/>
</dbReference>
<dbReference type="AlphaFoldDB" id="A0A178A0M5"/>
<dbReference type="Proteomes" id="UP000077881">
    <property type="component" value="Unassembled WGS sequence"/>
</dbReference>
<dbReference type="SUPFAM" id="SSF109635">
    <property type="entry name" value="DnaK suppressor protein DksA, alpha-hairpin domain"/>
    <property type="match status" value="1"/>
</dbReference>
<evidence type="ECO:0000256" key="3">
    <source>
        <dbReference type="ARBA" id="ARBA00022833"/>
    </source>
</evidence>
<dbReference type="SUPFAM" id="SSF57716">
    <property type="entry name" value="Glucocorticoid receptor-like (DNA-binding domain)"/>
    <property type="match status" value="1"/>
</dbReference>
<dbReference type="Gene3D" id="1.20.120.910">
    <property type="entry name" value="DksA, coiled-coil domain"/>
    <property type="match status" value="1"/>
</dbReference>
<reference evidence="7 9" key="1">
    <citation type="submission" date="2015-05" db="EMBL/GenBank/DDBJ databases">
        <title>Comparison of genome.</title>
        <authorList>
            <person name="Zheng Z."/>
            <person name="Sun M."/>
        </authorList>
    </citation>
    <scope>NUCLEOTIDE SEQUENCE [LARGE SCALE GENOMIC DNA]</scope>
    <source>
        <strain evidence="7 9">G25-74</strain>
    </source>
</reference>
<evidence type="ECO:0000313" key="7">
    <source>
        <dbReference type="EMBL" id="OAK72648.1"/>
    </source>
</evidence>
<name>A0A178A0M5_9BACI</name>
<keyword evidence="1" id="KW-0479">Metal-binding</keyword>